<name>A0A5C8HWQ8_9MICO</name>
<comment type="caution">
    <text evidence="2">The sequence shown here is derived from an EMBL/GenBank/DDBJ whole genome shotgun (WGS) entry which is preliminary data.</text>
</comment>
<dbReference type="OrthoDB" id="8772678at2"/>
<dbReference type="PANTHER" id="PTHR18964:SF169">
    <property type="entry name" value="N-ACETYLMANNOSAMINE KINASE"/>
    <property type="match status" value="1"/>
</dbReference>
<dbReference type="Gene3D" id="3.30.420.40">
    <property type="match status" value="2"/>
</dbReference>
<dbReference type="InterPro" id="IPR043129">
    <property type="entry name" value="ATPase_NBD"/>
</dbReference>
<sequence length="303" mass="30803">MTDLALAVDIGGTKLEAALVTTDGRLVDGSRHRGPTGRERSVADLDAAVTKVVRAALSSVPDGARLVGAGVGSAGPVSLDDGAISPLNLPLWRGHPIARQVSELSGLPTTLRLDGQCFALAEAWVGSLAGCENAIAIVVSTGVGSGLIVDGRLVSGRTGNAGHVGQMLLRDVVDGEEPVEATVERICSGPGTVAWARARGWSGTTGEEIVADALRGNDLALGALRRSTRGMAQAIVSVAALLDIEAVSLAGGLALGYPGYVDDVAADLDRFSVLPHTRAVEVRRSSLGADAPLIGAGGLVFRL</sequence>
<accession>A0A5C8HWQ8</accession>
<dbReference type="Proteomes" id="UP000321034">
    <property type="component" value="Unassembled WGS sequence"/>
</dbReference>
<dbReference type="Pfam" id="PF00480">
    <property type="entry name" value="ROK"/>
    <property type="match status" value="1"/>
</dbReference>
<keyword evidence="3" id="KW-1185">Reference proteome</keyword>
<reference evidence="2 3" key="1">
    <citation type="submission" date="2019-08" db="EMBL/GenBank/DDBJ databases">
        <authorList>
            <person name="Dong K."/>
        </authorList>
    </citation>
    <scope>NUCLEOTIDE SEQUENCE [LARGE SCALE GENOMIC DNA]</scope>
    <source>
        <strain evidence="2 3">JCM14558</strain>
    </source>
</reference>
<protein>
    <submittedName>
        <fullName evidence="2">ROK family protein</fullName>
    </submittedName>
</protein>
<dbReference type="RefSeq" id="WP_147894583.1">
    <property type="nucleotide sequence ID" value="NZ_BAAANR010000001.1"/>
</dbReference>
<dbReference type="InterPro" id="IPR000600">
    <property type="entry name" value="ROK"/>
</dbReference>
<evidence type="ECO:0000313" key="3">
    <source>
        <dbReference type="Proteomes" id="UP000321034"/>
    </source>
</evidence>
<organism evidence="2 3">
    <name type="scientific">Microbacterium hatanonis</name>
    <dbReference type="NCBI Taxonomy" id="404366"/>
    <lineage>
        <taxon>Bacteria</taxon>
        <taxon>Bacillati</taxon>
        <taxon>Actinomycetota</taxon>
        <taxon>Actinomycetes</taxon>
        <taxon>Micrococcales</taxon>
        <taxon>Microbacteriaceae</taxon>
        <taxon>Microbacterium</taxon>
    </lineage>
</organism>
<dbReference type="PANTHER" id="PTHR18964">
    <property type="entry name" value="ROK (REPRESSOR, ORF, KINASE) FAMILY"/>
    <property type="match status" value="1"/>
</dbReference>
<evidence type="ECO:0000256" key="1">
    <source>
        <dbReference type="ARBA" id="ARBA00006479"/>
    </source>
</evidence>
<dbReference type="EMBL" id="VRSV01000002">
    <property type="protein sequence ID" value="TXK09366.1"/>
    <property type="molecule type" value="Genomic_DNA"/>
</dbReference>
<gene>
    <name evidence="2" type="ORF">FVP77_10515</name>
</gene>
<evidence type="ECO:0000313" key="2">
    <source>
        <dbReference type="EMBL" id="TXK09366.1"/>
    </source>
</evidence>
<dbReference type="AlphaFoldDB" id="A0A5C8HWQ8"/>
<comment type="similarity">
    <text evidence="1">Belongs to the ROK (NagC/XylR) family.</text>
</comment>
<proteinExistence type="inferred from homology"/>
<dbReference type="SUPFAM" id="SSF53067">
    <property type="entry name" value="Actin-like ATPase domain"/>
    <property type="match status" value="1"/>
</dbReference>